<keyword evidence="1" id="KW-0677">Repeat</keyword>
<dbReference type="InterPro" id="IPR055414">
    <property type="entry name" value="LRR_R13L4/SHOC2-like"/>
</dbReference>
<evidence type="ECO:0000259" key="2">
    <source>
        <dbReference type="Pfam" id="PF23598"/>
    </source>
</evidence>
<dbReference type="PANTHER" id="PTHR15140">
    <property type="entry name" value="TUBULIN-SPECIFIC CHAPERONE E"/>
    <property type="match status" value="1"/>
</dbReference>
<keyword evidence="4" id="KW-1185">Reference proteome</keyword>
<proteinExistence type="predicted"/>
<dbReference type="AlphaFoldDB" id="A0A6A2XCQ5"/>
<dbReference type="InterPro" id="IPR032675">
    <property type="entry name" value="LRR_dom_sf"/>
</dbReference>
<organism evidence="3 4">
    <name type="scientific">Hibiscus syriacus</name>
    <name type="common">Rose of Sharon</name>
    <dbReference type="NCBI Taxonomy" id="106335"/>
    <lineage>
        <taxon>Eukaryota</taxon>
        <taxon>Viridiplantae</taxon>
        <taxon>Streptophyta</taxon>
        <taxon>Embryophyta</taxon>
        <taxon>Tracheophyta</taxon>
        <taxon>Spermatophyta</taxon>
        <taxon>Magnoliopsida</taxon>
        <taxon>eudicotyledons</taxon>
        <taxon>Gunneridae</taxon>
        <taxon>Pentapetalae</taxon>
        <taxon>rosids</taxon>
        <taxon>malvids</taxon>
        <taxon>Malvales</taxon>
        <taxon>Malvaceae</taxon>
        <taxon>Malvoideae</taxon>
        <taxon>Hibiscus</taxon>
    </lineage>
</organism>
<dbReference type="PANTHER" id="PTHR15140:SF6">
    <property type="entry name" value="TUBULIN-SPECIFIC CHAPERONE COFACTOR E-LIKE PROTEIN"/>
    <property type="match status" value="1"/>
</dbReference>
<comment type="caution">
    <text evidence="3">The sequence shown here is derived from an EMBL/GenBank/DDBJ whole genome shotgun (WGS) entry which is preliminary data.</text>
</comment>
<evidence type="ECO:0000313" key="3">
    <source>
        <dbReference type="EMBL" id="KAE8665065.1"/>
    </source>
</evidence>
<dbReference type="Gene3D" id="3.80.10.10">
    <property type="entry name" value="Ribonuclease Inhibitor"/>
    <property type="match status" value="1"/>
</dbReference>
<evidence type="ECO:0000256" key="1">
    <source>
        <dbReference type="ARBA" id="ARBA00022737"/>
    </source>
</evidence>
<dbReference type="SUPFAM" id="SSF52047">
    <property type="entry name" value="RNI-like"/>
    <property type="match status" value="1"/>
</dbReference>
<dbReference type="EMBL" id="VEPZ02001633">
    <property type="protein sequence ID" value="KAE8665065.1"/>
    <property type="molecule type" value="Genomic_DNA"/>
</dbReference>
<name>A0A6A2XCQ5_HIBSY</name>
<sequence>MEQLRSIELGGLIEADEEQLCISIQRMQYLHYLRLNSQPQFALKLDALPSAPPYLEKLFLVGKLGKVPHWFNTLVNLKFLSLQKSELGEDAISHIQTLPNLVQLDLAKNAFVGEHLCFVEGFKKLQRLYLRGLSELKEIVIEDGMMPGLKELNVMACKELRQLPNGWKHQTHLKAVHLYDVSSELVESICGKGMDHHPTKPFILLTRTDDEDEAQVESKWVHQILN</sequence>
<reference evidence="3" key="1">
    <citation type="submission" date="2019-09" db="EMBL/GenBank/DDBJ databases">
        <title>Draft genome information of white flower Hibiscus syriacus.</title>
        <authorList>
            <person name="Kim Y.-M."/>
        </authorList>
    </citation>
    <scope>NUCLEOTIDE SEQUENCE [LARGE SCALE GENOMIC DNA]</scope>
    <source>
        <strain evidence="3">YM2019G1</strain>
    </source>
</reference>
<dbReference type="Proteomes" id="UP000436088">
    <property type="component" value="Unassembled WGS sequence"/>
</dbReference>
<dbReference type="Pfam" id="PF23598">
    <property type="entry name" value="LRR_14"/>
    <property type="match status" value="1"/>
</dbReference>
<accession>A0A6A2XCQ5</accession>
<evidence type="ECO:0000313" key="4">
    <source>
        <dbReference type="Proteomes" id="UP000436088"/>
    </source>
</evidence>
<gene>
    <name evidence="3" type="ORF">F3Y22_tig00112688pilonHSYRG00021</name>
</gene>
<feature type="domain" description="Disease resistance R13L4/SHOC-2-like LRR" evidence="2">
    <location>
        <begin position="7"/>
        <end position="178"/>
    </location>
</feature>
<protein>
    <recommendedName>
        <fullName evidence="2">Disease resistance R13L4/SHOC-2-like LRR domain-containing protein</fullName>
    </recommendedName>
</protein>